<dbReference type="EMBL" id="FWXO01000007">
    <property type="protein sequence ID" value="SMC87119.1"/>
    <property type="molecule type" value="Genomic_DNA"/>
</dbReference>
<keyword evidence="1" id="KW-0732">Signal</keyword>
<name>A0A1W2CPI5_9FLAO</name>
<keyword evidence="4" id="KW-1185">Reference proteome</keyword>
<accession>A0A1W2CPI5</accession>
<dbReference type="Pfam" id="PF21959">
    <property type="entry name" value="DUF6923"/>
    <property type="match status" value="1"/>
</dbReference>
<organism evidence="3 4">
    <name type="scientific">Cellulophaga tyrosinoxydans</name>
    <dbReference type="NCBI Taxonomy" id="504486"/>
    <lineage>
        <taxon>Bacteria</taxon>
        <taxon>Pseudomonadati</taxon>
        <taxon>Bacteroidota</taxon>
        <taxon>Flavobacteriia</taxon>
        <taxon>Flavobacteriales</taxon>
        <taxon>Flavobacteriaceae</taxon>
        <taxon>Cellulophaga</taxon>
    </lineage>
</organism>
<dbReference type="InterPro" id="IPR026444">
    <property type="entry name" value="Secre_tail"/>
</dbReference>
<dbReference type="InterPro" id="IPR011042">
    <property type="entry name" value="6-blade_b-propeller_TolB-like"/>
</dbReference>
<gene>
    <name evidence="3" type="ORF">SAMN05660703_3103</name>
</gene>
<proteinExistence type="predicted"/>
<feature type="domain" description="DUF6923" evidence="2">
    <location>
        <begin position="65"/>
        <end position="276"/>
    </location>
</feature>
<evidence type="ECO:0000313" key="3">
    <source>
        <dbReference type="EMBL" id="SMC87119.1"/>
    </source>
</evidence>
<evidence type="ECO:0000313" key="4">
    <source>
        <dbReference type="Proteomes" id="UP000192360"/>
    </source>
</evidence>
<evidence type="ECO:0000256" key="1">
    <source>
        <dbReference type="ARBA" id="ARBA00022729"/>
    </source>
</evidence>
<dbReference type="NCBIfam" id="TIGR04183">
    <property type="entry name" value="Por_Secre_tail"/>
    <property type="match status" value="1"/>
</dbReference>
<evidence type="ECO:0000259" key="2">
    <source>
        <dbReference type="Pfam" id="PF21959"/>
    </source>
</evidence>
<dbReference type="InterPro" id="IPR054215">
    <property type="entry name" value="DUF6923"/>
</dbReference>
<sequence>MSDENIISNPKSMKKSYFFKQKLLLTLVIALQSIIVFGQSEPFQCDFNAYLFQYNDIYAVDLASGGSYMVAEDITPGSINAAAYNSADGYIWGYLSSPSSSIVRIGKDFVPEIFTIANLPDTNNKYVGDISIDGMYYLRAGGSTYYAIDLNPESNNYLEFVGSFTLSANISIHDWAFNAVDGKLYAVEKGSNHLYRITAETGAVEDLGEVPILAGLNYTYGAVYFDLDGNFYISANQTGSIYKINNVQLAGANVIISNIFAFGPASASNDGARCPTAPVPQEDCINGLDDDGDGLVDCDDPACSGISLCPVITETSGANDGGLESNDRLSNLINKRNFERASTNYKFDKRTAKTIKKGFGYKRKGSYTSKEIPLNTLVPLGIIGETSTIESSPADLLALTNASDIFSVDYLKDTETISALMVIKTDNSVYEHSKFICDRFLGAELLSVSTIQLREKDFIKSIIKQADGSIEFALTFSARVNENDDFVLESHWNIDAYAPNTSYYNFQIWSNSVDDLLKLGDEILNLLEVNGAIADYFSSTPPPVFVRSASYDKGKINLNIVNNNYSTSISMNGGMKVTETSGTNTLSITTPIDGKVESLAVETGAIFDFGFRIQNEKGDTPDDLFVADAPWGLDDSAENTSTTNYEVLQNEGMYEYSGYRIERNVHIQGTTSNYIGVYRALTPRFKAVDLSAYEKLTFHASGTGALDVKLVKGDGAYYTARVELSQENQEFNILSSDFKNDSNIAADFTDIKVILFNMPSTDSSVQEKELFLTDIDFNNRSEIEEEPIVEEETNTKALVYPNPLISTTNLYFTAKIRGAFTLELFTINGMILGNHTIQGTSDVGQNVVSIARKDLNPGVYFYKLTTREQIWSGKIMVQ</sequence>
<dbReference type="AlphaFoldDB" id="A0A1W2CPI5"/>
<dbReference type="STRING" id="504486.SAMN05660703_3103"/>
<dbReference type="Proteomes" id="UP000192360">
    <property type="component" value="Unassembled WGS sequence"/>
</dbReference>
<protein>
    <submittedName>
        <fullName evidence="3">Por secretion system C-terminal sorting domain-containing protein</fullName>
    </submittedName>
</protein>
<dbReference type="Gene3D" id="2.120.10.30">
    <property type="entry name" value="TolB, C-terminal domain"/>
    <property type="match status" value="1"/>
</dbReference>
<reference evidence="3 4" key="1">
    <citation type="submission" date="2017-04" db="EMBL/GenBank/DDBJ databases">
        <authorList>
            <person name="Afonso C.L."/>
            <person name="Miller P.J."/>
            <person name="Scott M.A."/>
            <person name="Spackman E."/>
            <person name="Goraichik I."/>
            <person name="Dimitrov K.M."/>
            <person name="Suarez D.L."/>
            <person name="Swayne D.E."/>
        </authorList>
    </citation>
    <scope>NUCLEOTIDE SEQUENCE [LARGE SCALE GENOMIC DNA]</scope>
    <source>
        <strain evidence="3 4">DSM 21164</strain>
    </source>
</reference>
<dbReference type="SUPFAM" id="SSF101898">
    <property type="entry name" value="NHL repeat"/>
    <property type="match status" value="1"/>
</dbReference>